<evidence type="ECO:0000256" key="6">
    <source>
        <dbReference type="ARBA" id="ARBA00022801"/>
    </source>
</evidence>
<feature type="compositionally biased region" description="Polar residues" evidence="9">
    <location>
        <begin position="883"/>
        <end position="896"/>
    </location>
</feature>
<evidence type="ECO:0000313" key="12">
    <source>
        <dbReference type="Proteomes" id="UP001310890"/>
    </source>
</evidence>
<dbReference type="SUPFAM" id="SSF55811">
    <property type="entry name" value="Nudix"/>
    <property type="match status" value="1"/>
</dbReference>
<evidence type="ECO:0000256" key="1">
    <source>
        <dbReference type="ARBA" id="ARBA00001936"/>
    </source>
</evidence>
<evidence type="ECO:0000259" key="10">
    <source>
        <dbReference type="PROSITE" id="PS51462"/>
    </source>
</evidence>
<dbReference type="PROSITE" id="PS51462">
    <property type="entry name" value="NUDIX"/>
    <property type="match status" value="1"/>
</dbReference>
<evidence type="ECO:0000256" key="5">
    <source>
        <dbReference type="ARBA" id="ARBA00022723"/>
    </source>
</evidence>
<feature type="compositionally biased region" description="Polar residues" evidence="9">
    <location>
        <begin position="849"/>
        <end position="861"/>
    </location>
</feature>
<dbReference type="InterPro" id="IPR044099">
    <property type="entry name" value="Dcp2_NUDIX"/>
</dbReference>
<keyword evidence="5" id="KW-0479">Metal-binding</keyword>
<feature type="compositionally biased region" description="Polar residues" evidence="9">
    <location>
        <begin position="531"/>
        <end position="544"/>
    </location>
</feature>
<dbReference type="GO" id="GO:0030145">
    <property type="term" value="F:manganese ion binding"/>
    <property type="evidence" value="ECO:0007669"/>
    <property type="project" value="InterPro"/>
</dbReference>
<evidence type="ECO:0000256" key="2">
    <source>
        <dbReference type="ARBA" id="ARBA00004496"/>
    </source>
</evidence>
<protein>
    <recommendedName>
        <fullName evidence="10">Nudix hydrolase domain-containing protein</fullName>
    </recommendedName>
</protein>
<feature type="domain" description="Nudix hydrolase" evidence="10">
    <location>
        <begin position="101"/>
        <end position="242"/>
    </location>
</feature>
<dbReference type="CDD" id="cd03672">
    <property type="entry name" value="NUDIX_Dcp2p_Nudt20"/>
    <property type="match status" value="1"/>
</dbReference>
<dbReference type="Pfam" id="PF00293">
    <property type="entry name" value="NUDIX"/>
    <property type="match status" value="1"/>
</dbReference>
<dbReference type="InterPro" id="IPR036189">
    <property type="entry name" value="DCP2_BoxA_sf"/>
</dbReference>
<comment type="cofactor">
    <cofactor evidence="1">
        <name>Mn(2+)</name>
        <dbReference type="ChEBI" id="CHEBI:29035"/>
    </cofactor>
</comment>
<reference evidence="11" key="1">
    <citation type="submission" date="2023-08" db="EMBL/GenBank/DDBJ databases">
        <title>Black Yeasts Isolated from many extreme environments.</title>
        <authorList>
            <person name="Coleine C."/>
            <person name="Stajich J.E."/>
            <person name="Selbmann L."/>
        </authorList>
    </citation>
    <scope>NUCLEOTIDE SEQUENCE</scope>
    <source>
        <strain evidence="11">CCFEE 5401</strain>
    </source>
</reference>
<feature type="compositionally biased region" description="Polar residues" evidence="9">
    <location>
        <begin position="713"/>
        <end position="729"/>
    </location>
</feature>
<evidence type="ECO:0000313" key="11">
    <source>
        <dbReference type="EMBL" id="KAK5109271.1"/>
    </source>
</evidence>
<dbReference type="SUPFAM" id="SSF140586">
    <property type="entry name" value="Dcp2 domain-like"/>
    <property type="match status" value="1"/>
</dbReference>
<feature type="compositionally biased region" description="Gly residues" evidence="9">
    <location>
        <begin position="977"/>
        <end position="989"/>
    </location>
</feature>
<keyword evidence="7" id="KW-0694">RNA-binding</keyword>
<evidence type="ECO:0000256" key="9">
    <source>
        <dbReference type="SAM" id="MobiDB-lite"/>
    </source>
</evidence>
<sequence length="1028" mass="111585">MGEIITNMSLVDWLDDLTVRFLLNLPASELSSVPRLCFQVEEAQWFYEDFIRPAAQAAGNPLPSLPLRQFCLQLFQHCPLWSGFTGDQHIAAYEEFLAYKVRVPVRGAILMDESMEKLVLVKGWKKSASWSFPRGKINKDEKDLDCAVREVYEETGFDVRAAGLIPQNEEDAKFIDVTMREQHMRLFVFRNVREDTYFEPQTRKEISKIAWYNVRDLPGFKKQKNAAEHANHTNKFYMVAPFLGPLKRWIAQQRRVDAQQNEQAGISGNEPVHASLEDKTNVMEELVPTETPLDRSADLSRLLGIGGVVQAITQREVSRPSPAQNGTQSERLLAMLQGGAPTVPTPPPQTPFEQINAAPEMPTSPHPHHPRQPSITLQQPVPHFPFSLDRLQHEAPQHNFSMPTPSVFGGPQGLQELTQQGSYRQHGGIYGIRQQHDLHSMQHGALAGQPTAQSHTMHHNQNLQESMLWPPQMSVQATYPPQAVSHFPRSSDAFMAPQGPQGATSGGPSVPKAEHLPMPKLNAHSVNLLNTFRSGEPTSTSASMQAHEKGRQPSQHQKSLLDLFGKPSTASGAASTPTLPVEAPGSPTLTGITIRPSQQPRKTSTMNEITRTLPPSFKKKSSTVSQHPPAPSLPSVQSALRSPVQSKLATPQSLDRSNSHGQLYDPSTPSSTTRPVRKVSQQPEQATVPVLQQSPIQVSPRSARPSRTKHASPSKQVSRGNENGAPQTQPQFTILARPDSLRGQKSPGVQADKIPLSPLSNETHKIVHASRGSGVQVLQRPESVDPATVQKVAEIVEEIQGGGVQGGDKRDQLLALFSKPSVSSPSPSTPALASPPENSMNDAMKPLGSAQQTVSGRAQSQQPVPQLASMPPPPPSLLNAQSRSSSNHSVHQRQQTPQNLLLDLFNKPSILQHKLNSPGTPISPFALGTPATRYAPNHRDITAPINPEEARVTSVTPTPGTDGARSRLGSMASINGQGKGEGSRKGSGAGTPVEAKGFLLGYLNGVVAKEGYKGNGGANGGDGAGRRG</sequence>
<evidence type="ECO:0000256" key="8">
    <source>
        <dbReference type="ARBA" id="ARBA00023211"/>
    </source>
</evidence>
<comment type="subcellular location">
    <subcellularLocation>
        <location evidence="2">Cytoplasm</location>
    </subcellularLocation>
</comment>
<feature type="compositionally biased region" description="Low complexity" evidence="9">
    <location>
        <begin position="818"/>
        <end position="836"/>
    </location>
</feature>
<feature type="region of interest" description="Disordered" evidence="9">
    <location>
        <begin position="488"/>
        <end position="516"/>
    </location>
</feature>
<dbReference type="GO" id="GO:0000932">
    <property type="term" value="C:P-body"/>
    <property type="evidence" value="ECO:0007669"/>
    <property type="project" value="TreeGrafter"/>
</dbReference>
<name>A0AAN7TMK5_9PEZI</name>
<gene>
    <name evidence="11" type="ORF">LTR62_007145</name>
</gene>
<dbReference type="AlphaFoldDB" id="A0AAN7TMK5"/>
<dbReference type="GO" id="GO:0140933">
    <property type="term" value="F:5'-(N(7)-methylguanosine 5'-triphospho)-[mRNA] hydrolase activity"/>
    <property type="evidence" value="ECO:0007669"/>
    <property type="project" value="InterPro"/>
</dbReference>
<evidence type="ECO:0000256" key="7">
    <source>
        <dbReference type="ARBA" id="ARBA00022884"/>
    </source>
</evidence>
<dbReference type="GO" id="GO:0003723">
    <property type="term" value="F:RNA binding"/>
    <property type="evidence" value="ECO:0007669"/>
    <property type="project" value="UniProtKB-KW"/>
</dbReference>
<comment type="caution">
    <text evidence="11">The sequence shown here is derived from an EMBL/GenBank/DDBJ whole genome shotgun (WGS) entry which is preliminary data.</text>
</comment>
<keyword evidence="8" id="KW-0464">Manganese</keyword>
<dbReference type="Pfam" id="PF05026">
    <property type="entry name" value="DCP2"/>
    <property type="match status" value="1"/>
</dbReference>
<feature type="compositionally biased region" description="Polar residues" evidence="9">
    <location>
        <begin position="587"/>
        <end position="610"/>
    </location>
</feature>
<dbReference type="PANTHER" id="PTHR23114:SF17">
    <property type="entry name" value="M7GPPPN-MRNA HYDROLASE"/>
    <property type="match status" value="1"/>
</dbReference>
<feature type="compositionally biased region" description="Polar residues" evidence="9">
    <location>
        <begin position="568"/>
        <end position="578"/>
    </location>
</feature>
<keyword evidence="6" id="KW-0378">Hydrolase</keyword>
<dbReference type="PANTHER" id="PTHR23114">
    <property type="entry name" value="M7GPPPN-MRNA HYDROLASE"/>
    <property type="match status" value="1"/>
</dbReference>
<evidence type="ECO:0000256" key="4">
    <source>
        <dbReference type="ARBA" id="ARBA00022490"/>
    </source>
</evidence>
<dbReference type="GO" id="GO:0000290">
    <property type="term" value="P:deadenylation-dependent decapping of nuclear-transcribed mRNA"/>
    <property type="evidence" value="ECO:0007669"/>
    <property type="project" value="InterPro"/>
</dbReference>
<dbReference type="FunFam" id="3.90.79.10:FF:000003">
    <property type="entry name" value="M7GpppN-mRNA hydrolase isoform 2"/>
    <property type="match status" value="1"/>
</dbReference>
<dbReference type="Gene3D" id="3.90.79.10">
    <property type="entry name" value="Nucleoside Triphosphate Pyrophosphohydrolase"/>
    <property type="match status" value="1"/>
</dbReference>
<dbReference type="SMART" id="SM01125">
    <property type="entry name" value="DCP2"/>
    <property type="match status" value="1"/>
</dbReference>
<dbReference type="Gene3D" id="1.10.10.1050">
    <property type="entry name" value="Dcp2, box A domain"/>
    <property type="match status" value="1"/>
</dbReference>
<organism evidence="11 12">
    <name type="scientific">Meristemomyces frigidus</name>
    <dbReference type="NCBI Taxonomy" id="1508187"/>
    <lineage>
        <taxon>Eukaryota</taxon>
        <taxon>Fungi</taxon>
        <taxon>Dikarya</taxon>
        <taxon>Ascomycota</taxon>
        <taxon>Pezizomycotina</taxon>
        <taxon>Dothideomycetes</taxon>
        <taxon>Dothideomycetidae</taxon>
        <taxon>Mycosphaerellales</taxon>
        <taxon>Teratosphaeriaceae</taxon>
        <taxon>Meristemomyces</taxon>
    </lineage>
</organism>
<feature type="region of interest" description="Disordered" evidence="9">
    <location>
        <begin position="531"/>
        <end position="729"/>
    </location>
</feature>
<feature type="region of interest" description="Disordered" evidence="9">
    <location>
        <begin position="915"/>
        <end position="991"/>
    </location>
</feature>
<comment type="similarity">
    <text evidence="3">Belongs to the Nudix hydrolase family. DCP2 subfamily.</text>
</comment>
<dbReference type="InterPro" id="IPR020084">
    <property type="entry name" value="NUDIX_hydrolase_CS"/>
</dbReference>
<proteinExistence type="inferred from homology"/>
<dbReference type="GO" id="GO:0000184">
    <property type="term" value="P:nuclear-transcribed mRNA catabolic process, nonsense-mediated decay"/>
    <property type="evidence" value="ECO:0007669"/>
    <property type="project" value="InterPro"/>
</dbReference>
<dbReference type="InterPro" id="IPR000086">
    <property type="entry name" value="NUDIX_hydrolase_dom"/>
</dbReference>
<dbReference type="EMBL" id="JAVRRL010000067">
    <property type="protein sequence ID" value="KAK5109271.1"/>
    <property type="molecule type" value="Genomic_DNA"/>
</dbReference>
<dbReference type="InterPro" id="IPR007722">
    <property type="entry name" value="DCP2_BoxA"/>
</dbReference>
<feature type="region of interest" description="Disordered" evidence="9">
    <location>
        <begin position="818"/>
        <end position="896"/>
    </location>
</feature>
<accession>A0AAN7TMK5</accession>
<feature type="compositionally biased region" description="Polar residues" evidence="9">
    <location>
        <begin position="634"/>
        <end position="700"/>
    </location>
</feature>
<keyword evidence="4" id="KW-0963">Cytoplasm</keyword>
<dbReference type="Proteomes" id="UP001310890">
    <property type="component" value="Unassembled WGS sequence"/>
</dbReference>
<evidence type="ECO:0000256" key="3">
    <source>
        <dbReference type="ARBA" id="ARBA00005279"/>
    </source>
</evidence>
<dbReference type="PROSITE" id="PS00893">
    <property type="entry name" value="NUDIX_BOX"/>
    <property type="match status" value="1"/>
</dbReference>
<dbReference type="InterPro" id="IPR015797">
    <property type="entry name" value="NUDIX_hydrolase-like_dom_sf"/>
</dbReference>